<evidence type="ECO:0000313" key="2">
    <source>
        <dbReference type="EMBL" id="KAB1256032.1"/>
    </source>
</evidence>
<feature type="compositionally biased region" description="Acidic residues" evidence="1">
    <location>
        <begin position="100"/>
        <end position="115"/>
    </location>
</feature>
<protein>
    <submittedName>
        <fullName evidence="2">Heart-and neural crest derivatives-expressed protein 2</fullName>
    </submittedName>
</protein>
<dbReference type="Proteomes" id="UP000299084">
    <property type="component" value="Unassembled WGS sequence"/>
</dbReference>
<gene>
    <name evidence="2" type="ORF">Cadr_000029543</name>
</gene>
<comment type="caution">
    <text evidence="2">The sequence shown here is derived from an EMBL/GenBank/DDBJ whole genome shotgun (WGS) entry which is preliminary data.</text>
</comment>
<feature type="region of interest" description="Disordered" evidence="1">
    <location>
        <begin position="64"/>
        <end position="125"/>
    </location>
</feature>
<accession>A0A5N4CAT2</accession>
<organism evidence="2 3">
    <name type="scientific">Camelus dromedarius</name>
    <name type="common">Dromedary</name>
    <name type="synonym">Arabian camel</name>
    <dbReference type="NCBI Taxonomy" id="9838"/>
    <lineage>
        <taxon>Eukaryota</taxon>
        <taxon>Metazoa</taxon>
        <taxon>Chordata</taxon>
        <taxon>Craniata</taxon>
        <taxon>Vertebrata</taxon>
        <taxon>Euteleostomi</taxon>
        <taxon>Mammalia</taxon>
        <taxon>Eutheria</taxon>
        <taxon>Laurasiatheria</taxon>
        <taxon>Artiodactyla</taxon>
        <taxon>Tylopoda</taxon>
        <taxon>Camelidae</taxon>
        <taxon>Camelus</taxon>
    </lineage>
</organism>
<evidence type="ECO:0000256" key="1">
    <source>
        <dbReference type="SAM" id="MobiDB-lite"/>
    </source>
</evidence>
<evidence type="ECO:0000313" key="3">
    <source>
        <dbReference type="Proteomes" id="UP000299084"/>
    </source>
</evidence>
<feature type="compositionally biased region" description="Basic and acidic residues" evidence="1">
    <location>
        <begin position="64"/>
        <end position="83"/>
    </location>
</feature>
<proteinExistence type="predicted"/>
<keyword evidence="3" id="KW-1185">Reference proteome</keyword>
<sequence>MRVSVRRRCRRSCRAAASRCSHEENPYFHGWLTAHPEMSPPDYSMALSYSPEYASGAAGLDHSHYGGNEFEKHSEQQRQENQRRTGWPQHVWPWSSSSEKEEEEEVEEMEEEVEEGSASRARSRMQTQDSGKLCARSALRTSCIGSSGFYVQFAPFSCPLRGIRSPPPPPKKSAYLKKAFHI</sequence>
<dbReference type="AlphaFoldDB" id="A0A5N4CAT2"/>
<reference evidence="2 3" key="1">
    <citation type="journal article" date="2019" name="Mol. Ecol. Resour.">
        <title>Improving Illumina assemblies with Hi-C and long reads: an example with the North African dromedary.</title>
        <authorList>
            <person name="Elbers J.P."/>
            <person name="Rogers M.F."/>
            <person name="Perelman P.L."/>
            <person name="Proskuryakova A.A."/>
            <person name="Serdyukova N.A."/>
            <person name="Johnson W.E."/>
            <person name="Horin P."/>
            <person name="Corander J."/>
            <person name="Murphy D."/>
            <person name="Burger P.A."/>
        </authorList>
    </citation>
    <scope>NUCLEOTIDE SEQUENCE [LARGE SCALE GENOMIC DNA]</scope>
    <source>
        <strain evidence="2">Drom800</strain>
        <tissue evidence="2">Blood</tissue>
    </source>
</reference>
<name>A0A5N4CAT2_CAMDR</name>
<dbReference type="EMBL" id="JWIN03000031">
    <property type="protein sequence ID" value="KAB1256032.1"/>
    <property type="molecule type" value="Genomic_DNA"/>
</dbReference>